<dbReference type="PROSITE" id="PS51898">
    <property type="entry name" value="TYR_RECOMBINASE"/>
    <property type="match status" value="1"/>
</dbReference>
<feature type="domain" description="Tyr recombinase" evidence="5">
    <location>
        <begin position="153"/>
        <end position="320"/>
    </location>
</feature>
<keyword evidence="3" id="KW-0233">DNA recombination</keyword>
<dbReference type="InterPro" id="IPR011010">
    <property type="entry name" value="DNA_brk_join_enz"/>
</dbReference>
<dbReference type="PANTHER" id="PTHR30349:SF94">
    <property type="entry name" value="INTEGRASE_RECOMBINASE HI_1414-RELATED"/>
    <property type="match status" value="1"/>
</dbReference>
<organism evidence="6 7">
    <name type="scientific">Shimia sagamensis</name>
    <dbReference type="NCBI Taxonomy" id="1566352"/>
    <lineage>
        <taxon>Bacteria</taxon>
        <taxon>Pseudomonadati</taxon>
        <taxon>Pseudomonadota</taxon>
        <taxon>Alphaproteobacteria</taxon>
        <taxon>Rhodobacterales</taxon>
        <taxon>Roseobacteraceae</taxon>
    </lineage>
</organism>
<keyword evidence="7" id="KW-1185">Reference proteome</keyword>
<proteinExistence type="predicted"/>
<comment type="caution">
    <text evidence="6">The sequence shown here is derived from an EMBL/GenBank/DDBJ whole genome shotgun (WGS) entry which is preliminary data.</text>
</comment>
<evidence type="ECO:0000256" key="2">
    <source>
        <dbReference type="ARBA" id="ARBA00023125"/>
    </source>
</evidence>
<evidence type="ECO:0000256" key="1">
    <source>
        <dbReference type="ARBA" id="ARBA00022908"/>
    </source>
</evidence>
<dbReference type="Pfam" id="PF00589">
    <property type="entry name" value="Phage_integrase"/>
    <property type="match status" value="1"/>
</dbReference>
<sequence length="320" mass="36297">MATFRKLKSGYRAEVSRKGKRKSKVWPTLQQAKDWAARTEYEILHSDKVAAKTQLGDVLDRYAREVSPAKKGHRWEVVRLEKIQRDKIAGISLGELSAGDLADYRDRRLREVTGASVRREMVLLSSVFNVTRKEWGLMSENPLQDVRKPPQSAARDRLPSAEEIERMQYVAGSDLTKATARAFHAFLFAGETAMRAGEIVGLTWKRVDLDRRVATLPVTKNGTSREVPLSSVAIKLLQDLQEQDPVFGLTSRQLDVLFRKSRDTAGVHDLTFHDSRHYAITHLAKKLDVMDLARMVGHRNLSQLLTYYNESAESLARRLG</sequence>
<dbReference type="InterPro" id="IPR050090">
    <property type="entry name" value="Tyrosine_recombinase_XerCD"/>
</dbReference>
<protein>
    <submittedName>
        <fullName evidence="6">Site-specific recombinase XerD</fullName>
    </submittedName>
</protein>
<dbReference type="Gene3D" id="1.10.150.130">
    <property type="match status" value="1"/>
</dbReference>
<dbReference type="RefSeq" id="WP_283427800.1">
    <property type="nucleotide sequence ID" value="NZ_FXTY01000011.1"/>
</dbReference>
<keyword evidence="2" id="KW-0238">DNA-binding</keyword>
<evidence type="ECO:0000256" key="3">
    <source>
        <dbReference type="ARBA" id="ARBA00023172"/>
    </source>
</evidence>
<name>A0ABY1PIW1_9RHOB</name>
<dbReference type="InterPro" id="IPR002104">
    <property type="entry name" value="Integrase_catalytic"/>
</dbReference>
<dbReference type="PANTHER" id="PTHR30349">
    <property type="entry name" value="PHAGE INTEGRASE-RELATED"/>
    <property type="match status" value="1"/>
</dbReference>
<evidence type="ECO:0000259" key="5">
    <source>
        <dbReference type="PROSITE" id="PS51898"/>
    </source>
</evidence>
<accession>A0ABY1PIW1</accession>
<dbReference type="EMBL" id="FXTY01000011">
    <property type="protein sequence ID" value="SMP35097.1"/>
    <property type="molecule type" value="Genomic_DNA"/>
</dbReference>
<evidence type="ECO:0000256" key="4">
    <source>
        <dbReference type="SAM" id="MobiDB-lite"/>
    </source>
</evidence>
<dbReference type="InterPro" id="IPR010998">
    <property type="entry name" value="Integrase_recombinase_N"/>
</dbReference>
<dbReference type="InterPro" id="IPR013762">
    <property type="entry name" value="Integrase-like_cat_sf"/>
</dbReference>
<dbReference type="SUPFAM" id="SSF56349">
    <property type="entry name" value="DNA breaking-rejoining enzymes"/>
    <property type="match status" value="1"/>
</dbReference>
<dbReference type="Gene3D" id="1.10.443.10">
    <property type="entry name" value="Intergrase catalytic core"/>
    <property type="match status" value="1"/>
</dbReference>
<feature type="region of interest" description="Disordered" evidence="4">
    <location>
        <begin position="1"/>
        <end position="23"/>
    </location>
</feature>
<evidence type="ECO:0000313" key="6">
    <source>
        <dbReference type="EMBL" id="SMP35097.1"/>
    </source>
</evidence>
<gene>
    <name evidence="6" type="ORF">SAMN06265373_1119</name>
</gene>
<dbReference type="Proteomes" id="UP001157961">
    <property type="component" value="Unassembled WGS sequence"/>
</dbReference>
<reference evidence="6 7" key="1">
    <citation type="submission" date="2017-05" db="EMBL/GenBank/DDBJ databases">
        <authorList>
            <person name="Varghese N."/>
            <person name="Submissions S."/>
        </authorList>
    </citation>
    <scope>NUCLEOTIDE SEQUENCE [LARGE SCALE GENOMIC DNA]</scope>
    <source>
        <strain evidence="6 7">DSM 29734</strain>
    </source>
</reference>
<evidence type="ECO:0000313" key="7">
    <source>
        <dbReference type="Proteomes" id="UP001157961"/>
    </source>
</evidence>
<dbReference type="CDD" id="cd00796">
    <property type="entry name" value="INT_Rci_Hp1_C"/>
    <property type="match status" value="1"/>
</dbReference>
<keyword evidence="1" id="KW-0229">DNA integration</keyword>